<sequence length="224" mass="24896">MAPPDFTNRNLFPSFNALPAEQEGNGNPTVITTTPTTLIAQVKDDMTITKPTLILTDRDAVPFALVFEGYDREEGIKFLKSRNLKKGATVILRNGLARKVSPREDSKSGKASLRIPKGREHEVEVINGKMERVFEIVERFREAEDFSRQQQQQQEKDEEEKERARCDACGKVGGGEDGSSGLFKCTGCGVARYCSKECQVKGWTDGGHKADCKVIKGIITIWGR</sequence>
<accession>A0AAN7BDQ0</accession>
<dbReference type="GO" id="GO:0032259">
    <property type="term" value="P:methylation"/>
    <property type="evidence" value="ECO:0007669"/>
    <property type="project" value="UniProtKB-KW"/>
</dbReference>
<evidence type="ECO:0000313" key="6">
    <source>
        <dbReference type="EMBL" id="KAK4219547.1"/>
    </source>
</evidence>
<evidence type="ECO:0000259" key="5">
    <source>
        <dbReference type="PROSITE" id="PS50865"/>
    </source>
</evidence>
<proteinExistence type="predicted"/>
<keyword evidence="6" id="KW-0808">Transferase</keyword>
<keyword evidence="7" id="KW-1185">Reference proteome</keyword>
<name>A0AAN7BDQ0_9PEZI</name>
<dbReference type="EMBL" id="MU858047">
    <property type="protein sequence ID" value="KAK4219547.1"/>
    <property type="molecule type" value="Genomic_DNA"/>
</dbReference>
<keyword evidence="1" id="KW-0479">Metal-binding</keyword>
<keyword evidence="2 4" id="KW-0863">Zinc-finger</keyword>
<dbReference type="PROSITE" id="PS50865">
    <property type="entry name" value="ZF_MYND_2"/>
    <property type="match status" value="1"/>
</dbReference>
<organism evidence="6 7">
    <name type="scientific">Rhypophila decipiens</name>
    <dbReference type="NCBI Taxonomy" id="261697"/>
    <lineage>
        <taxon>Eukaryota</taxon>
        <taxon>Fungi</taxon>
        <taxon>Dikarya</taxon>
        <taxon>Ascomycota</taxon>
        <taxon>Pezizomycotina</taxon>
        <taxon>Sordariomycetes</taxon>
        <taxon>Sordariomycetidae</taxon>
        <taxon>Sordariales</taxon>
        <taxon>Naviculisporaceae</taxon>
        <taxon>Rhypophila</taxon>
    </lineage>
</organism>
<dbReference type="InterPro" id="IPR002893">
    <property type="entry name" value="Znf_MYND"/>
</dbReference>
<reference evidence="6" key="2">
    <citation type="submission" date="2023-05" db="EMBL/GenBank/DDBJ databases">
        <authorList>
            <consortium name="Lawrence Berkeley National Laboratory"/>
            <person name="Steindorff A."/>
            <person name="Hensen N."/>
            <person name="Bonometti L."/>
            <person name="Westerberg I."/>
            <person name="Brannstrom I.O."/>
            <person name="Guillou S."/>
            <person name="Cros-Aarteil S."/>
            <person name="Calhoun S."/>
            <person name="Haridas S."/>
            <person name="Kuo A."/>
            <person name="Mondo S."/>
            <person name="Pangilinan J."/>
            <person name="Riley R."/>
            <person name="Labutti K."/>
            <person name="Andreopoulos B."/>
            <person name="Lipzen A."/>
            <person name="Chen C."/>
            <person name="Yanf M."/>
            <person name="Daum C."/>
            <person name="Ng V."/>
            <person name="Clum A."/>
            <person name="Ohm R."/>
            <person name="Martin F."/>
            <person name="Silar P."/>
            <person name="Natvig D."/>
            <person name="Lalanne C."/>
            <person name="Gautier V."/>
            <person name="Ament-Velasquez S.L."/>
            <person name="Kruys A."/>
            <person name="Hutchinson M.I."/>
            <person name="Powell A.J."/>
            <person name="Barry K."/>
            <person name="Miller A.N."/>
            <person name="Grigoriev I.V."/>
            <person name="Debuchy R."/>
            <person name="Gladieux P."/>
            <person name="Thoren M.H."/>
            <person name="Johannesson H."/>
        </authorList>
    </citation>
    <scope>NUCLEOTIDE SEQUENCE</scope>
    <source>
        <strain evidence="6">PSN293</strain>
    </source>
</reference>
<dbReference type="SUPFAM" id="SSF144232">
    <property type="entry name" value="HIT/MYND zinc finger-like"/>
    <property type="match status" value="1"/>
</dbReference>
<dbReference type="Pfam" id="PF01753">
    <property type="entry name" value="zf-MYND"/>
    <property type="match status" value="1"/>
</dbReference>
<keyword evidence="6" id="KW-0489">Methyltransferase</keyword>
<evidence type="ECO:0000256" key="1">
    <source>
        <dbReference type="ARBA" id="ARBA00022723"/>
    </source>
</evidence>
<dbReference type="GO" id="GO:0008168">
    <property type="term" value="F:methyltransferase activity"/>
    <property type="evidence" value="ECO:0007669"/>
    <property type="project" value="UniProtKB-KW"/>
</dbReference>
<dbReference type="AlphaFoldDB" id="A0AAN7BDQ0"/>
<evidence type="ECO:0000256" key="2">
    <source>
        <dbReference type="ARBA" id="ARBA00022771"/>
    </source>
</evidence>
<dbReference type="PROSITE" id="PS01360">
    <property type="entry name" value="ZF_MYND_1"/>
    <property type="match status" value="1"/>
</dbReference>
<feature type="domain" description="MYND-type" evidence="5">
    <location>
        <begin position="166"/>
        <end position="212"/>
    </location>
</feature>
<dbReference type="Proteomes" id="UP001301769">
    <property type="component" value="Unassembled WGS sequence"/>
</dbReference>
<evidence type="ECO:0000256" key="3">
    <source>
        <dbReference type="ARBA" id="ARBA00022833"/>
    </source>
</evidence>
<keyword evidence="3" id="KW-0862">Zinc</keyword>
<dbReference type="Gene3D" id="6.10.140.2220">
    <property type="match status" value="1"/>
</dbReference>
<evidence type="ECO:0000313" key="7">
    <source>
        <dbReference type="Proteomes" id="UP001301769"/>
    </source>
</evidence>
<dbReference type="GO" id="GO:0008270">
    <property type="term" value="F:zinc ion binding"/>
    <property type="evidence" value="ECO:0007669"/>
    <property type="project" value="UniProtKB-KW"/>
</dbReference>
<evidence type="ECO:0000256" key="4">
    <source>
        <dbReference type="PROSITE-ProRule" id="PRU00134"/>
    </source>
</evidence>
<comment type="caution">
    <text evidence="6">The sequence shown here is derived from an EMBL/GenBank/DDBJ whole genome shotgun (WGS) entry which is preliminary data.</text>
</comment>
<protein>
    <submittedName>
        <fullName evidence="6">N-lysine methyltransferase SMYD2</fullName>
    </submittedName>
</protein>
<gene>
    <name evidence="6" type="ORF">QBC37DRAFT_409179</name>
</gene>
<reference evidence="6" key="1">
    <citation type="journal article" date="2023" name="Mol. Phylogenet. Evol.">
        <title>Genome-scale phylogeny and comparative genomics of the fungal order Sordariales.</title>
        <authorList>
            <person name="Hensen N."/>
            <person name="Bonometti L."/>
            <person name="Westerberg I."/>
            <person name="Brannstrom I.O."/>
            <person name="Guillou S."/>
            <person name="Cros-Aarteil S."/>
            <person name="Calhoun S."/>
            <person name="Haridas S."/>
            <person name="Kuo A."/>
            <person name="Mondo S."/>
            <person name="Pangilinan J."/>
            <person name="Riley R."/>
            <person name="LaButti K."/>
            <person name="Andreopoulos B."/>
            <person name="Lipzen A."/>
            <person name="Chen C."/>
            <person name="Yan M."/>
            <person name="Daum C."/>
            <person name="Ng V."/>
            <person name="Clum A."/>
            <person name="Steindorff A."/>
            <person name="Ohm R.A."/>
            <person name="Martin F."/>
            <person name="Silar P."/>
            <person name="Natvig D.O."/>
            <person name="Lalanne C."/>
            <person name="Gautier V."/>
            <person name="Ament-Velasquez S.L."/>
            <person name="Kruys A."/>
            <person name="Hutchinson M.I."/>
            <person name="Powell A.J."/>
            <person name="Barry K."/>
            <person name="Miller A.N."/>
            <person name="Grigoriev I.V."/>
            <person name="Debuchy R."/>
            <person name="Gladieux P."/>
            <person name="Hiltunen Thoren M."/>
            <person name="Johannesson H."/>
        </authorList>
    </citation>
    <scope>NUCLEOTIDE SEQUENCE</scope>
    <source>
        <strain evidence="6">PSN293</strain>
    </source>
</reference>